<dbReference type="InterPro" id="IPR011978">
    <property type="entry name" value="YgfB-like"/>
</dbReference>
<reference evidence="2 3" key="1">
    <citation type="journal article" date="2019" name="ISME J.">
        <title>Candidatus Macondimonas diazotrophica, a novel gammaproteobacterial genus dominating crude-oil-contaminated coastal sediments.</title>
        <authorList>
            <person name="Karthikeyan S."/>
            <person name="Konstantinidis K."/>
        </authorList>
    </citation>
    <scope>NUCLEOTIDE SEQUENCE [LARGE SCALE GENOMIC DNA]</scope>
    <source>
        <strain evidence="2 3">KTK01</strain>
    </source>
</reference>
<dbReference type="RefSeq" id="WP_135281786.1">
    <property type="nucleotide sequence ID" value="NZ_SRIO01000008.1"/>
</dbReference>
<dbReference type="OrthoDB" id="9783391at2"/>
<evidence type="ECO:0000313" key="3">
    <source>
        <dbReference type="Proteomes" id="UP000297890"/>
    </source>
</evidence>
<dbReference type="SUPFAM" id="SSF101327">
    <property type="entry name" value="YgfB-like"/>
    <property type="match status" value="1"/>
</dbReference>
<evidence type="ECO:0000256" key="1">
    <source>
        <dbReference type="ARBA" id="ARBA00038308"/>
    </source>
</evidence>
<accession>A0A4Z0FA00</accession>
<organism evidence="2 3">
    <name type="scientific">Candidatus Macondimonas diazotrophica</name>
    <dbReference type="NCBI Taxonomy" id="2305248"/>
    <lineage>
        <taxon>Bacteria</taxon>
        <taxon>Pseudomonadati</taxon>
        <taxon>Pseudomonadota</taxon>
        <taxon>Gammaproteobacteria</taxon>
        <taxon>Chromatiales</taxon>
        <taxon>Ectothiorhodospiraceae</taxon>
        <taxon>Candidatus Macondimonas</taxon>
    </lineage>
</organism>
<evidence type="ECO:0000313" key="2">
    <source>
        <dbReference type="EMBL" id="TFZ82540.1"/>
    </source>
</evidence>
<dbReference type="AlphaFoldDB" id="A0A4Z0FA00"/>
<dbReference type="Proteomes" id="UP000297890">
    <property type="component" value="Unassembled WGS sequence"/>
</dbReference>
<dbReference type="PANTHER" id="PTHR37528">
    <property type="entry name" value="UPF0149 PROTEIN YGFB"/>
    <property type="match status" value="1"/>
</dbReference>
<dbReference type="PANTHER" id="PTHR37528:SF1">
    <property type="entry name" value="UPF0149 PROTEIN YGFB"/>
    <property type="match status" value="1"/>
</dbReference>
<dbReference type="InterPro" id="IPR036255">
    <property type="entry name" value="YgfB-like_sf"/>
</dbReference>
<proteinExistence type="inferred from homology"/>
<name>A0A4Z0FA00_9GAMM</name>
<dbReference type="Gene3D" id="1.20.120.740">
    <property type="entry name" value="YgfB uncharacterised protein family UPF0149, PF03695"/>
    <property type="match status" value="1"/>
</dbReference>
<dbReference type="EMBL" id="SRIO01000008">
    <property type="protein sequence ID" value="TFZ82540.1"/>
    <property type="molecule type" value="Genomic_DNA"/>
</dbReference>
<keyword evidence="3" id="KW-1185">Reference proteome</keyword>
<gene>
    <name evidence="2" type="ORF">E4680_07465</name>
</gene>
<dbReference type="GO" id="GO:0005829">
    <property type="term" value="C:cytosol"/>
    <property type="evidence" value="ECO:0007669"/>
    <property type="project" value="TreeGrafter"/>
</dbReference>
<comment type="caution">
    <text evidence="2">The sequence shown here is derived from an EMBL/GenBank/DDBJ whole genome shotgun (WGS) entry which is preliminary data.</text>
</comment>
<sequence>MTQAVDFEMLAMAQVDCLDAPSPSECHGQICGLLCGDAARDRIEALVDQWACDGQGRIDQDVVDLLRRLVIESQTALSGIELDFALLLPDDAAPLEARVGGLSEWTQGFLYGLIEAGMDWADAPDPLREVITDFAEIARLRGAGLTDEEDEQAYAELVEYVRVGALLMYAERVRLRDVGGGDPA</sequence>
<comment type="similarity">
    <text evidence="1">Belongs to the UPF0149 family.</text>
</comment>
<protein>
    <submittedName>
        <fullName evidence="2">UPF0149 family protein</fullName>
    </submittedName>
</protein>
<dbReference type="Pfam" id="PF03695">
    <property type="entry name" value="UPF0149"/>
    <property type="match status" value="1"/>
</dbReference>